<dbReference type="InterPro" id="IPR011059">
    <property type="entry name" value="Metal-dep_hydrolase_composite"/>
</dbReference>
<dbReference type="Pfam" id="PF01979">
    <property type="entry name" value="Amidohydro_1"/>
    <property type="match status" value="1"/>
</dbReference>
<dbReference type="SUPFAM" id="SSF51556">
    <property type="entry name" value="Metallo-dependent hydrolases"/>
    <property type="match status" value="1"/>
</dbReference>
<keyword evidence="3" id="KW-0378">Hydrolase</keyword>
<evidence type="ECO:0000259" key="5">
    <source>
        <dbReference type="Pfam" id="PF01979"/>
    </source>
</evidence>
<dbReference type="InterPro" id="IPR032466">
    <property type="entry name" value="Metal_Hydrolase"/>
</dbReference>
<name>A0A830ESH1_9EURY</name>
<dbReference type="SUPFAM" id="SSF51338">
    <property type="entry name" value="Composite domain of metallo-dependent hydrolases"/>
    <property type="match status" value="1"/>
</dbReference>
<dbReference type="RefSeq" id="WP_229870877.1">
    <property type="nucleotide sequence ID" value="NZ_BMPF01000001.1"/>
</dbReference>
<dbReference type="GO" id="GO:0000034">
    <property type="term" value="F:adenine deaminase activity"/>
    <property type="evidence" value="ECO:0007669"/>
    <property type="project" value="UniProtKB-EC"/>
</dbReference>
<dbReference type="PANTHER" id="PTHR11113:SF2">
    <property type="entry name" value="ADENINE DEAMINASE"/>
    <property type="match status" value="1"/>
</dbReference>
<evidence type="ECO:0000256" key="3">
    <source>
        <dbReference type="ARBA" id="ARBA00022801"/>
    </source>
</evidence>
<dbReference type="EC" id="3.5.4.2" evidence="2"/>
<comment type="catalytic activity">
    <reaction evidence="4">
        <text>adenine + H2O + H(+) = hypoxanthine + NH4(+)</text>
        <dbReference type="Rhea" id="RHEA:23688"/>
        <dbReference type="ChEBI" id="CHEBI:15377"/>
        <dbReference type="ChEBI" id="CHEBI:15378"/>
        <dbReference type="ChEBI" id="CHEBI:16708"/>
        <dbReference type="ChEBI" id="CHEBI:17368"/>
        <dbReference type="ChEBI" id="CHEBI:28938"/>
        <dbReference type="EC" id="3.5.4.2"/>
    </reaction>
</comment>
<evidence type="ECO:0000313" key="8">
    <source>
        <dbReference type="Proteomes" id="UP000628840"/>
    </source>
</evidence>
<dbReference type="Gene3D" id="3.20.20.140">
    <property type="entry name" value="Metal-dependent hydrolases"/>
    <property type="match status" value="1"/>
</dbReference>
<dbReference type="InterPro" id="IPR006680">
    <property type="entry name" value="Amidohydro-rel"/>
</dbReference>
<gene>
    <name evidence="7" type="primary">ade</name>
    <name evidence="7" type="ORF">GCM10009037_05640</name>
</gene>
<sequence>MALSPPRVSRKRFVGVGCGLDYDDGDANGGGSAVNRREAVALGEAPADLVVRGGRVFRPETRTFDDVAVAVVDGTVAALPEDAASVTGPETTVVEATDRVVVPGFVDAHTHLDLHQSFDTAYHYALRGGTTSFVTEASGIGTAFGAAGVEALLDALADLPVTVRATVPPQALFDTFGPAEEARGDAFEALLDDPRVVGVGESAWVHVVGREPPAERLYEHARDCGKTVTGHGAGCSGATLQAFAGTVTDDHEAITSEGVEARVEHGVHAIGRCGSIRDDLDAFAEAYETLGASELSLCTDGVWPRDLLDGCMDAVVERAIDAGIAPVDALRMATLNPARHFGLGGKGTLAPGSDADVVILEDLETVDVASVVADGDVVVHNHDLRVGPRAHDYPDEFYDAVRTPSADAWRVPVDATDGSSVEAIAYDEGLFSAPTTVEPTRENGELRADPANDIAKIGLFDRRDGESGFVGFCTGFGIEGGALATTGTWETPGVLGLGVNDADLRQAVAHVGELGGGWAVVRDGEVLVDLPYSIGGVASARDVEETAQLLSAVEEATRRLGIDAARPLLGVQTLTFTGVPARKLTFGGYAEIRERAVVGLAPQ</sequence>
<evidence type="ECO:0000256" key="2">
    <source>
        <dbReference type="ARBA" id="ARBA00012782"/>
    </source>
</evidence>
<feature type="domain" description="Amidohydrolase-related" evidence="5">
    <location>
        <begin position="100"/>
        <end position="378"/>
    </location>
</feature>
<dbReference type="Gene3D" id="2.30.40.10">
    <property type="entry name" value="Urease, subunit C, domain 1"/>
    <property type="match status" value="1"/>
</dbReference>
<feature type="domain" description="Adenine deaminase C-terminal" evidence="6">
    <location>
        <begin position="434"/>
        <end position="594"/>
    </location>
</feature>
<reference evidence="7 8" key="1">
    <citation type="journal article" date="2019" name="Int. J. Syst. Evol. Microbiol.">
        <title>The Global Catalogue of Microorganisms (GCM) 10K type strain sequencing project: providing services to taxonomists for standard genome sequencing and annotation.</title>
        <authorList>
            <consortium name="The Broad Institute Genomics Platform"/>
            <consortium name="The Broad Institute Genome Sequencing Center for Infectious Disease"/>
            <person name="Wu L."/>
            <person name="Ma J."/>
        </authorList>
    </citation>
    <scope>NUCLEOTIDE SEQUENCE [LARGE SCALE GENOMIC DNA]</scope>
    <source>
        <strain evidence="7 8">JCM 19585</strain>
    </source>
</reference>
<comment type="caution">
    <text evidence="7">The sequence shown here is derived from an EMBL/GenBank/DDBJ whole genome shotgun (WGS) entry which is preliminary data.</text>
</comment>
<dbReference type="Proteomes" id="UP000628840">
    <property type="component" value="Unassembled WGS sequence"/>
</dbReference>
<comment type="similarity">
    <text evidence="1">Belongs to the metallo-dependent hydrolases superfamily. Adenine deaminase family.</text>
</comment>
<dbReference type="Pfam" id="PF13382">
    <property type="entry name" value="Adenine_deam_C"/>
    <property type="match status" value="1"/>
</dbReference>
<accession>A0A830ESH1</accession>
<dbReference type="EMBL" id="BMPF01000001">
    <property type="protein sequence ID" value="GGL24978.1"/>
    <property type="molecule type" value="Genomic_DNA"/>
</dbReference>
<organism evidence="7 8">
    <name type="scientific">Halarchaeum grantii</name>
    <dbReference type="NCBI Taxonomy" id="1193105"/>
    <lineage>
        <taxon>Archaea</taxon>
        <taxon>Methanobacteriati</taxon>
        <taxon>Methanobacteriota</taxon>
        <taxon>Stenosarchaea group</taxon>
        <taxon>Halobacteria</taxon>
        <taxon>Halobacteriales</taxon>
        <taxon>Halobacteriaceae</taxon>
    </lineage>
</organism>
<dbReference type="InterPro" id="IPR026912">
    <property type="entry name" value="Adenine_deam_C"/>
</dbReference>
<evidence type="ECO:0000256" key="1">
    <source>
        <dbReference type="ARBA" id="ARBA00006773"/>
    </source>
</evidence>
<evidence type="ECO:0000256" key="4">
    <source>
        <dbReference type="ARBA" id="ARBA00047720"/>
    </source>
</evidence>
<keyword evidence="8" id="KW-1185">Reference proteome</keyword>
<proteinExistence type="inferred from homology"/>
<dbReference type="AlphaFoldDB" id="A0A830ESH1"/>
<protein>
    <recommendedName>
        <fullName evidence="2">adenine deaminase</fullName>
        <ecNumber evidence="2">3.5.4.2</ecNumber>
    </recommendedName>
</protein>
<evidence type="ECO:0000313" key="7">
    <source>
        <dbReference type="EMBL" id="GGL24978.1"/>
    </source>
</evidence>
<dbReference type="PANTHER" id="PTHR11113">
    <property type="entry name" value="N-ACETYLGLUCOSAMINE-6-PHOSPHATE DEACETYLASE"/>
    <property type="match status" value="1"/>
</dbReference>
<evidence type="ECO:0000259" key="6">
    <source>
        <dbReference type="Pfam" id="PF13382"/>
    </source>
</evidence>